<organism evidence="1 2">
    <name type="scientific">Acrobeloides nanus</name>
    <dbReference type="NCBI Taxonomy" id="290746"/>
    <lineage>
        <taxon>Eukaryota</taxon>
        <taxon>Metazoa</taxon>
        <taxon>Ecdysozoa</taxon>
        <taxon>Nematoda</taxon>
        <taxon>Chromadorea</taxon>
        <taxon>Rhabditida</taxon>
        <taxon>Tylenchina</taxon>
        <taxon>Cephalobomorpha</taxon>
        <taxon>Cephaloboidea</taxon>
        <taxon>Cephalobidae</taxon>
        <taxon>Acrobeloides</taxon>
    </lineage>
</organism>
<keyword evidence="1" id="KW-1185">Reference proteome</keyword>
<dbReference type="Proteomes" id="UP000887540">
    <property type="component" value="Unplaced"/>
</dbReference>
<evidence type="ECO:0000313" key="1">
    <source>
        <dbReference type="Proteomes" id="UP000887540"/>
    </source>
</evidence>
<protein>
    <submittedName>
        <fullName evidence="2">Uncharacterized protein</fullName>
    </submittedName>
</protein>
<dbReference type="InterPro" id="IPR039212">
    <property type="entry name" value="RBFA_mitochondrial"/>
</dbReference>
<accession>A0A914DUB7</accession>
<proteinExistence type="predicted"/>
<dbReference type="PANTHER" id="PTHR14725">
    <property type="entry name" value="RIBOSOME-BINDING FACTOR A, MITOCHONDRIAL-RELATED"/>
    <property type="match status" value="1"/>
</dbReference>
<reference evidence="2" key="1">
    <citation type="submission" date="2022-11" db="UniProtKB">
        <authorList>
            <consortium name="WormBaseParasite"/>
        </authorList>
    </citation>
    <scope>IDENTIFICATION</scope>
</reference>
<name>A0A914DUB7_9BILA</name>
<dbReference type="SUPFAM" id="SSF89919">
    <property type="entry name" value="Ribosome-binding factor A, RbfA"/>
    <property type="match status" value="1"/>
</dbReference>
<dbReference type="WBParaSite" id="ACRNAN_scaffold393.g19936.t1">
    <property type="protein sequence ID" value="ACRNAN_scaffold393.g19936.t1"/>
    <property type="gene ID" value="ACRNAN_scaffold393.g19936"/>
</dbReference>
<sequence>MEALTFGVPQAHSVGIVVGTSKKKARKQLDVKGRHSLNRIYSETFMQVIAEYPELNDLTFKKLYYTDKFNEIRVVWLGFGDERDEKAKKIFDEKFHVINKQMSDLLMGSIVPPLKFISERTNNILSKIEKRLQEADFGPDYVPGSQSPLNLGSTAKESVSMIKEEDMPKWKRMYIKRHKLDIPLKSDPVD</sequence>
<dbReference type="AlphaFoldDB" id="A0A914DUB7"/>
<dbReference type="PANTHER" id="PTHR14725:SF0">
    <property type="entry name" value="RIBOSOME-BINDING FACTOR A, MITOCHONDRIAL-RELATED"/>
    <property type="match status" value="1"/>
</dbReference>
<dbReference type="InterPro" id="IPR015946">
    <property type="entry name" value="KH_dom-like_a/b"/>
</dbReference>
<dbReference type="InterPro" id="IPR023799">
    <property type="entry name" value="RbfA_dom_sf"/>
</dbReference>
<dbReference type="Gene3D" id="3.30.300.20">
    <property type="match status" value="1"/>
</dbReference>
<evidence type="ECO:0000313" key="2">
    <source>
        <dbReference type="WBParaSite" id="ACRNAN_scaffold393.g19936.t1"/>
    </source>
</evidence>